<proteinExistence type="predicted"/>
<evidence type="ECO:0000313" key="2">
    <source>
        <dbReference type="Proteomes" id="UP000192368"/>
    </source>
</evidence>
<dbReference type="STRING" id="573058.SAMN00017477_1097"/>
<reference evidence="2" key="1">
    <citation type="submission" date="2017-04" db="EMBL/GenBank/DDBJ databases">
        <authorList>
            <person name="Varghese N."/>
            <person name="Submissions S."/>
        </authorList>
    </citation>
    <scope>NUCLEOTIDE SEQUENCE [LARGE SCALE GENOMIC DNA]</scope>
    <source>
        <strain evidence="2">DSM 20463</strain>
    </source>
</reference>
<keyword evidence="2" id="KW-1185">Reference proteome</keyword>
<dbReference type="NCBIfam" id="NF040920">
    <property type="entry name" value="CD1871A_fam"/>
    <property type="match status" value="1"/>
</dbReference>
<dbReference type="AlphaFoldDB" id="A0A1W1V231"/>
<evidence type="ECO:0000313" key="1">
    <source>
        <dbReference type="EMBL" id="SMB87358.1"/>
    </source>
</evidence>
<dbReference type="OrthoDB" id="1698689at2"/>
<name>A0A1W1V231_PEPAS</name>
<sequence length="50" mass="5595">MVNKFLKSRALSLLIIFIGMAMMYYGHSNGETKVVLEKAIRICMECIGIG</sequence>
<gene>
    <name evidence="1" type="ORF">SAMN00017477_1097</name>
</gene>
<evidence type="ECO:0008006" key="3">
    <source>
        <dbReference type="Google" id="ProtNLM"/>
    </source>
</evidence>
<dbReference type="EMBL" id="FWWR01000009">
    <property type="protein sequence ID" value="SMB87358.1"/>
    <property type="molecule type" value="Genomic_DNA"/>
</dbReference>
<organism evidence="1 2">
    <name type="scientific">Peptoniphilus asaccharolyticus DSM 20463</name>
    <dbReference type="NCBI Taxonomy" id="573058"/>
    <lineage>
        <taxon>Bacteria</taxon>
        <taxon>Bacillati</taxon>
        <taxon>Bacillota</taxon>
        <taxon>Tissierellia</taxon>
        <taxon>Tissierellales</taxon>
        <taxon>Peptoniphilaceae</taxon>
        <taxon>Peptoniphilus</taxon>
    </lineage>
</organism>
<dbReference type="InterPro" id="IPR047708">
    <property type="entry name" value="CD1871A-like"/>
</dbReference>
<dbReference type="Proteomes" id="UP000192368">
    <property type="component" value="Unassembled WGS sequence"/>
</dbReference>
<dbReference type="RefSeq" id="WP_144017945.1">
    <property type="nucleotide sequence ID" value="NZ_FWWR01000009.1"/>
</dbReference>
<protein>
    <recommendedName>
        <fullName evidence="3">Thioredoxin</fullName>
    </recommendedName>
</protein>
<accession>A0A1W1V231</accession>